<evidence type="ECO:0000256" key="11">
    <source>
        <dbReference type="SAM" id="MobiDB-lite"/>
    </source>
</evidence>
<evidence type="ECO:0000256" key="2">
    <source>
        <dbReference type="ARBA" id="ARBA00022723"/>
    </source>
</evidence>
<keyword evidence="4" id="KW-0378">Hydrolase</keyword>
<keyword evidence="9" id="KW-0233">DNA recombination</keyword>
<evidence type="ECO:0000256" key="10">
    <source>
        <dbReference type="ARBA" id="ARBA00023268"/>
    </source>
</evidence>
<dbReference type="Gene3D" id="3.30.420.10">
    <property type="entry name" value="Ribonuclease H-like superfamily/Ribonuclease H"/>
    <property type="match status" value="1"/>
</dbReference>
<organism evidence="14 15">
    <name type="scientific">Tanacetum coccineum</name>
    <dbReference type="NCBI Taxonomy" id="301880"/>
    <lineage>
        <taxon>Eukaryota</taxon>
        <taxon>Viridiplantae</taxon>
        <taxon>Streptophyta</taxon>
        <taxon>Embryophyta</taxon>
        <taxon>Tracheophyta</taxon>
        <taxon>Spermatophyta</taxon>
        <taxon>Magnoliopsida</taxon>
        <taxon>eudicotyledons</taxon>
        <taxon>Gunneridae</taxon>
        <taxon>Pentapetalae</taxon>
        <taxon>asterids</taxon>
        <taxon>campanulids</taxon>
        <taxon>Asterales</taxon>
        <taxon>Asteraceae</taxon>
        <taxon>Asteroideae</taxon>
        <taxon>Anthemideae</taxon>
        <taxon>Anthemidinae</taxon>
        <taxon>Tanacetum</taxon>
    </lineage>
</organism>
<evidence type="ECO:0000256" key="3">
    <source>
        <dbReference type="ARBA" id="ARBA00022759"/>
    </source>
</evidence>
<keyword evidence="3" id="KW-0255">Endonuclease</keyword>
<accession>A0ABQ5HXS6</accession>
<dbReference type="Pfam" id="PF13976">
    <property type="entry name" value="gag_pre-integrs"/>
    <property type="match status" value="1"/>
</dbReference>
<dbReference type="Proteomes" id="UP001151760">
    <property type="component" value="Unassembled WGS sequence"/>
</dbReference>
<keyword evidence="8" id="KW-0239">DNA-directed DNA polymerase</keyword>
<evidence type="ECO:0000256" key="4">
    <source>
        <dbReference type="ARBA" id="ARBA00022801"/>
    </source>
</evidence>
<dbReference type="PANTHER" id="PTHR42648">
    <property type="entry name" value="TRANSPOSASE, PUTATIVE-RELATED"/>
    <property type="match status" value="1"/>
</dbReference>
<evidence type="ECO:0000259" key="12">
    <source>
        <dbReference type="Pfam" id="PF07727"/>
    </source>
</evidence>
<keyword evidence="7" id="KW-0695">RNA-directed DNA polymerase</keyword>
<dbReference type="InterPro" id="IPR013103">
    <property type="entry name" value="RVT_2"/>
</dbReference>
<feature type="compositionally biased region" description="Low complexity" evidence="11">
    <location>
        <begin position="386"/>
        <end position="400"/>
    </location>
</feature>
<evidence type="ECO:0000256" key="6">
    <source>
        <dbReference type="ARBA" id="ARBA00022908"/>
    </source>
</evidence>
<keyword evidence="8" id="KW-0548">Nucleotidyltransferase</keyword>
<dbReference type="SUPFAM" id="SSF56672">
    <property type="entry name" value="DNA/RNA polymerases"/>
    <property type="match status" value="1"/>
</dbReference>
<feature type="domain" description="Reverse transcriptase Ty1/copia-type" evidence="12">
    <location>
        <begin position="453"/>
        <end position="618"/>
    </location>
</feature>
<dbReference type="PANTHER" id="PTHR42648:SF11">
    <property type="entry name" value="TRANSPOSON TY4-P GAG-POL POLYPROTEIN"/>
    <property type="match status" value="1"/>
</dbReference>
<keyword evidence="6" id="KW-0229">DNA integration</keyword>
<dbReference type="InterPro" id="IPR039537">
    <property type="entry name" value="Retrotran_Ty1/copia-like"/>
</dbReference>
<reference evidence="14" key="2">
    <citation type="submission" date="2022-01" db="EMBL/GenBank/DDBJ databases">
        <authorList>
            <person name="Yamashiro T."/>
            <person name="Shiraishi A."/>
            <person name="Satake H."/>
            <person name="Nakayama K."/>
        </authorList>
    </citation>
    <scope>NUCLEOTIDE SEQUENCE</scope>
</reference>
<evidence type="ECO:0000259" key="13">
    <source>
        <dbReference type="Pfam" id="PF13976"/>
    </source>
</evidence>
<evidence type="ECO:0000256" key="5">
    <source>
        <dbReference type="ARBA" id="ARBA00022842"/>
    </source>
</evidence>
<keyword evidence="2" id="KW-0479">Metal-binding</keyword>
<evidence type="ECO:0000313" key="15">
    <source>
        <dbReference type="Proteomes" id="UP001151760"/>
    </source>
</evidence>
<keyword evidence="15" id="KW-1185">Reference proteome</keyword>
<evidence type="ECO:0000313" key="14">
    <source>
        <dbReference type="EMBL" id="GJT92130.1"/>
    </source>
</evidence>
<protein>
    <submittedName>
        <fullName evidence="14">Retrovirus-related pol polyprotein from transposon TNT 1-94</fullName>
    </submittedName>
</protein>
<evidence type="ECO:0000256" key="7">
    <source>
        <dbReference type="ARBA" id="ARBA00022918"/>
    </source>
</evidence>
<dbReference type="Pfam" id="PF07727">
    <property type="entry name" value="RVT_2"/>
    <property type="match status" value="1"/>
</dbReference>
<dbReference type="InterPro" id="IPR025724">
    <property type="entry name" value="GAG-pre-integrase_dom"/>
</dbReference>
<feature type="region of interest" description="Disordered" evidence="11">
    <location>
        <begin position="381"/>
        <end position="402"/>
    </location>
</feature>
<dbReference type="InterPro" id="IPR036397">
    <property type="entry name" value="RNaseH_sf"/>
</dbReference>
<comment type="caution">
    <text evidence="14">The sequence shown here is derived from an EMBL/GenBank/DDBJ whole genome shotgun (WGS) entry which is preliminary data.</text>
</comment>
<evidence type="ECO:0000256" key="1">
    <source>
        <dbReference type="ARBA" id="ARBA00022722"/>
    </source>
</evidence>
<keyword evidence="10" id="KW-0511">Multifunctional enzyme</keyword>
<evidence type="ECO:0000256" key="8">
    <source>
        <dbReference type="ARBA" id="ARBA00022932"/>
    </source>
</evidence>
<gene>
    <name evidence="14" type="ORF">Tco_1080975</name>
</gene>
<dbReference type="EMBL" id="BQNB010020081">
    <property type="protein sequence ID" value="GJT92130.1"/>
    <property type="molecule type" value="Genomic_DNA"/>
</dbReference>
<keyword evidence="5" id="KW-0460">Magnesium</keyword>
<name>A0ABQ5HXS6_9ASTR</name>
<feature type="domain" description="GAG-pre-integrase" evidence="13">
    <location>
        <begin position="245"/>
        <end position="317"/>
    </location>
</feature>
<dbReference type="InterPro" id="IPR043502">
    <property type="entry name" value="DNA/RNA_pol_sf"/>
</dbReference>
<reference evidence="14" key="1">
    <citation type="journal article" date="2022" name="Int. J. Mol. Sci.">
        <title>Draft Genome of Tanacetum Coccineum: Genomic Comparison of Closely Related Tanacetum-Family Plants.</title>
        <authorList>
            <person name="Yamashiro T."/>
            <person name="Shiraishi A."/>
            <person name="Nakayama K."/>
            <person name="Satake H."/>
        </authorList>
    </citation>
    <scope>NUCLEOTIDE SEQUENCE</scope>
</reference>
<evidence type="ECO:0000256" key="9">
    <source>
        <dbReference type="ARBA" id="ARBA00023172"/>
    </source>
</evidence>
<keyword evidence="1" id="KW-0540">Nuclease</keyword>
<proteinExistence type="predicted"/>
<keyword evidence="8" id="KW-0808">Transferase</keyword>
<sequence length="806" mass="89925">MDICLASLSVIRTALTVSFASAKYTISSSFSIGAVSIGSSAISCFICSELQLSELQVEDKYISNELYGTVTLANFFLASELSTLCQRVKGNSVTDNTNQLRTSSNTHNQATVQDGRIVVQNVQGQQNQNQNQRYFARGNGAVGNGGAQHRARNANAVLDEEELLFLAGEQANTFDADVDNQPAGQEIWQAGPSMLINLIEVRLGHNLFSVGQFCDSNLEVAFRKHSCFIRDLDGVDLIKGSHGTNLYTISVEDMMRSSPICLLSKASKNKSWLWHRRLNHLNFGTLNDLARKDLVRGLPRLKFEKDHLCSACQLGKSRKATHKPKTINTIMEVLHTLHMDLCGPLRVQSINGKKYILVIVDDYSSSSSQFQPTGLSVSIPIDQEAPSGSHSPSSLDHQSSNVHHGVAAEHSVEINPFAPADLTPFVNIFAPDRCSISISSGETSACLCSCAMIIALKWIYKVKVVEYGDVLKNKARLVAKGYRQEEGLDFEESFALVARLEAIRIFLANAASKNMTVYQMDVKTAFLNGELKEEVYVSQPEGFVDPDRPHHVYRLKKALYGLKQAPRAWYDTLSKFLLAQGFSKGVVDPTLFIRTTGKHTLHVQIYVDDIIFASSDPKDSPAMAPPTRTDEQILPRIRWVPIRKSNCYLDVERSQSNPIYKIADTIHYDKIAEGFKCQLDEQWFDLTKDTLRDALQITPVDSNKAFSSPLTPDALIKFINDLGYPKVVRHLSDVVTNDMVQPWRALTTIINLCLTGKTLGFERPRAPVLQILWGVINRAHIDYAERMWEEFTQSIHTFTEDKKNLA</sequence>